<name>A0A9N9I786_9GLOM</name>
<organism evidence="2 3">
    <name type="scientific">Dentiscutata erythropus</name>
    <dbReference type="NCBI Taxonomy" id="1348616"/>
    <lineage>
        <taxon>Eukaryota</taxon>
        <taxon>Fungi</taxon>
        <taxon>Fungi incertae sedis</taxon>
        <taxon>Mucoromycota</taxon>
        <taxon>Glomeromycotina</taxon>
        <taxon>Glomeromycetes</taxon>
        <taxon>Diversisporales</taxon>
        <taxon>Gigasporaceae</taxon>
        <taxon>Dentiscutata</taxon>
    </lineage>
</organism>
<feature type="non-terminal residue" evidence="2">
    <location>
        <position position="1"/>
    </location>
</feature>
<gene>
    <name evidence="2" type="ORF">DERYTH_LOCUS14503</name>
</gene>
<sequence length="98" mass="11180">MSQQINCSFCLKFITNYRNITDDLKFKIDNCPDKRYYQELKPKVDKLCSKSENSRSNTSTNLTEISNLIETSESNSSMTLMKTSESNSSTTLMEPSSL</sequence>
<reference evidence="2" key="1">
    <citation type="submission" date="2021-06" db="EMBL/GenBank/DDBJ databases">
        <authorList>
            <person name="Kallberg Y."/>
            <person name="Tangrot J."/>
            <person name="Rosling A."/>
        </authorList>
    </citation>
    <scope>NUCLEOTIDE SEQUENCE</scope>
    <source>
        <strain evidence="2">MA453B</strain>
    </source>
</reference>
<protein>
    <submittedName>
        <fullName evidence="2">23451_t:CDS:1</fullName>
    </submittedName>
</protein>
<evidence type="ECO:0000313" key="2">
    <source>
        <dbReference type="EMBL" id="CAG8723457.1"/>
    </source>
</evidence>
<evidence type="ECO:0000313" key="3">
    <source>
        <dbReference type="Proteomes" id="UP000789405"/>
    </source>
</evidence>
<dbReference type="Proteomes" id="UP000789405">
    <property type="component" value="Unassembled WGS sequence"/>
</dbReference>
<accession>A0A9N9I786</accession>
<dbReference type="AlphaFoldDB" id="A0A9N9I786"/>
<feature type="compositionally biased region" description="Polar residues" evidence="1">
    <location>
        <begin position="54"/>
        <end position="98"/>
    </location>
</feature>
<keyword evidence="3" id="KW-1185">Reference proteome</keyword>
<comment type="caution">
    <text evidence="2">The sequence shown here is derived from an EMBL/GenBank/DDBJ whole genome shotgun (WGS) entry which is preliminary data.</text>
</comment>
<feature type="region of interest" description="Disordered" evidence="1">
    <location>
        <begin position="49"/>
        <end position="98"/>
    </location>
</feature>
<proteinExistence type="predicted"/>
<dbReference type="EMBL" id="CAJVPY010010990">
    <property type="protein sequence ID" value="CAG8723457.1"/>
    <property type="molecule type" value="Genomic_DNA"/>
</dbReference>
<evidence type="ECO:0000256" key="1">
    <source>
        <dbReference type="SAM" id="MobiDB-lite"/>
    </source>
</evidence>